<feature type="domain" description="AGC-kinase C-terminal" evidence="24">
    <location>
        <begin position="482"/>
        <end position="552"/>
    </location>
</feature>
<feature type="compositionally biased region" description="Basic and acidic residues" evidence="20">
    <location>
        <begin position="2030"/>
        <end position="2074"/>
    </location>
</feature>
<dbReference type="InterPro" id="IPR017405">
    <property type="entry name" value="Citron_Rho-interacting_kinase"/>
</dbReference>
<comment type="caution">
    <text evidence="25">The sequence shown here is derived from an EMBL/GenBank/DDBJ whole genome shotgun (WGS) entry which is preliminary data.</text>
</comment>
<evidence type="ECO:0000259" key="22">
    <source>
        <dbReference type="PROSITE" id="PS50011"/>
    </source>
</evidence>
<keyword evidence="7" id="KW-0808">Transferase</keyword>
<name>A0A401SHV0_CHIPU</name>
<dbReference type="Proteomes" id="UP000287033">
    <property type="component" value="Unassembled WGS sequence"/>
</dbReference>
<keyword evidence="6" id="KW-0597">Phosphoprotein</keyword>
<dbReference type="FunFam" id="1.10.510.10:FF:000234">
    <property type="entry name" value="Citron rho-interacting serine/threonine kinase"/>
    <property type="match status" value="1"/>
</dbReference>
<dbReference type="PANTHER" id="PTHR22988:SF71">
    <property type="entry name" value="CITRON RHO-INTERACTING KINASE"/>
    <property type="match status" value="1"/>
</dbReference>
<evidence type="ECO:0000256" key="10">
    <source>
        <dbReference type="ARBA" id="ARBA00022771"/>
    </source>
</evidence>
<keyword evidence="4" id="KW-0963">Cytoplasm</keyword>
<dbReference type="PIRSF" id="PIRSF038145">
    <property type="entry name" value="Citron_Rho-interacting_kinase"/>
    <property type="match status" value="1"/>
</dbReference>
<dbReference type="SMART" id="SM00220">
    <property type="entry name" value="S_TKc"/>
    <property type="match status" value="1"/>
</dbReference>
<evidence type="ECO:0000256" key="15">
    <source>
        <dbReference type="ARBA" id="ARBA00047899"/>
    </source>
</evidence>
<dbReference type="Pfam" id="PF00169">
    <property type="entry name" value="PH"/>
    <property type="match status" value="1"/>
</dbReference>
<comment type="similarity">
    <text evidence="2">Belongs to the protein kinase superfamily. AGC Ser/Thr protein kinase family.</text>
</comment>
<keyword evidence="26" id="KW-1185">Reference proteome</keyword>
<dbReference type="FunFam" id="3.30.60.20:FF:000018">
    <property type="entry name" value="Citron rho-interacting serine/threonine kinase"/>
    <property type="match status" value="1"/>
</dbReference>
<evidence type="ECO:0000256" key="12">
    <source>
        <dbReference type="ARBA" id="ARBA00022833"/>
    </source>
</evidence>
<dbReference type="InterPro" id="IPR000961">
    <property type="entry name" value="AGC-kinase_C"/>
</dbReference>
<evidence type="ECO:0000256" key="5">
    <source>
        <dbReference type="ARBA" id="ARBA00022527"/>
    </source>
</evidence>
<feature type="region of interest" description="Disordered" evidence="20">
    <location>
        <begin position="1984"/>
        <end position="2098"/>
    </location>
</feature>
<accession>A0A401SHV0</accession>
<evidence type="ECO:0000259" key="23">
    <source>
        <dbReference type="PROSITE" id="PS50081"/>
    </source>
</evidence>
<feature type="region of interest" description="Disordered" evidence="20">
    <location>
        <begin position="1"/>
        <end position="26"/>
    </location>
</feature>
<dbReference type="SMART" id="SM00133">
    <property type="entry name" value="S_TK_X"/>
    <property type="match status" value="1"/>
</dbReference>
<proteinExistence type="inferred from homology"/>
<evidence type="ECO:0000256" key="20">
    <source>
        <dbReference type="SAM" id="MobiDB-lite"/>
    </source>
</evidence>
<dbReference type="Gene3D" id="3.30.200.20">
    <property type="entry name" value="Phosphorylase Kinase, domain 1"/>
    <property type="match status" value="1"/>
</dbReference>
<dbReference type="GO" id="GO:0004674">
    <property type="term" value="F:protein serine/threonine kinase activity"/>
    <property type="evidence" value="ECO:0007669"/>
    <property type="project" value="UniProtKB-KW"/>
</dbReference>
<dbReference type="InterPro" id="IPR008271">
    <property type="entry name" value="Ser/Thr_kinase_AS"/>
</dbReference>
<comment type="subcellular location">
    <subcellularLocation>
        <location evidence="1">Cytoplasm</location>
    </subcellularLocation>
</comment>
<dbReference type="EMBL" id="BEZZ01000276">
    <property type="protein sequence ID" value="GCC29992.1"/>
    <property type="molecule type" value="Genomic_DNA"/>
</dbReference>
<feature type="compositionally biased region" description="Low complexity" evidence="20">
    <location>
        <begin position="55"/>
        <end position="66"/>
    </location>
</feature>
<dbReference type="InterPro" id="IPR037708">
    <property type="entry name" value="CRIK_dom"/>
</dbReference>
<keyword evidence="10" id="KW-0863">Zinc-finger</keyword>
<dbReference type="CDD" id="cd20814">
    <property type="entry name" value="CRIK"/>
    <property type="match status" value="1"/>
</dbReference>
<dbReference type="InterPro" id="IPR002219">
    <property type="entry name" value="PKC_DAG/PE"/>
</dbReference>
<evidence type="ECO:0000256" key="11">
    <source>
        <dbReference type="ARBA" id="ARBA00022777"/>
    </source>
</evidence>
<feature type="coiled-coil region" evidence="19">
    <location>
        <begin position="1427"/>
        <end position="1461"/>
    </location>
</feature>
<dbReference type="SUPFAM" id="SSF56112">
    <property type="entry name" value="Protein kinase-like (PK-like)"/>
    <property type="match status" value="1"/>
</dbReference>
<dbReference type="OrthoDB" id="5919042at2759"/>
<feature type="compositionally biased region" description="Pro residues" evidence="20">
    <location>
        <begin position="1"/>
        <end position="16"/>
    </location>
</feature>
<evidence type="ECO:0000256" key="17">
    <source>
        <dbReference type="ARBA" id="ARBA00071964"/>
    </source>
</evidence>
<dbReference type="PROSITE" id="PS50081">
    <property type="entry name" value="ZF_DAG_PE_2"/>
    <property type="match status" value="1"/>
</dbReference>
<feature type="coiled-coil region" evidence="19">
    <location>
        <begin position="591"/>
        <end position="896"/>
    </location>
</feature>
<dbReference type="EC" id="2.7.11.1" evidence="3"/>
<dbReference type="Gene3D" id="3.30.60.20">
    <property type="match status" value="1"/>
</dbReference>
<evidence type="ECO:0000313" key="25">
    <source>
        <dbReference type="EMBL" id="GCC29992.1"/>
    </source>
</evidence>
<dbReference type="SMART" id="SM00233">
    <property type="entry name" value="PH"/>
    <property type="match status" value="1"/>
</dbReference>
<keyword evidence="14 19" id="KW-0175">Coiled coil</keyword>
<dbReference type="PROSITE" id="PS00107">
    <property type="entry name" value="PROTEIN_KINASE_ATP"/>
    <property type="match status" value="1"/>
</dbReference>
<dbReference type="FunFam" id="2.30.29.30:FF:000081">
    <property type="entry name" value="Citron rho-interacting serine/threonine kinase"/>
    <property type="match status" value="1"/>
</dbReference>
<dbReference type="InterPro" id="IPR011009">
    <property type="entry name" value="Kinase-like_dom_sf"/>
</dbReference>
<dbReference type="FunFam" id="3.30.200.20:FF:000224">
    <property type="entry name" value="Citron rho-interacting serine/threonine kinase"/>
    <property type="match status" value="1"/>
</dbReference>
<feature type="domain" description="Phorbol-ester/DAG-type" evidence="23">
    <location>
        <begin position="1531"/>
        <end position="1580"/>
    </location>
</feature>
<keyword evidence="11" id="KW-0418">Kinase</keyword>
<reference evidence="25 26" key="1">
    <citation type="journal article" date="2018" name="Nat. Ecol. Evol.">
        <title>Shark genomes provide insights into elasmobranch evolution and the origin of vertebrates.</title>
        <authorList>
            <person name="Hara Y"/>
            <person name="Yamaguchi K"/>
            <person name="Onimaru K"/>
            <person name="Kadota M"/>
            <person name="Koyanagi M"/>
            <person name="Keeley SD"/>
            <person name="Tatsumi K"/>
            <person name="Tanaka K"/>
            <person name="Motone F"/>
            <person name="Kageyama Y"/>
            <person name="Nozu R"/>
            <person name="Adachi N"/>
            <person name="Nishimura O"/>
            <person name="Nakagawa R"/>
            <person name="Tanegashima C"/>
            <person name="Kiyatake I"/>
            <person name="Matsumoto R"/>
            <person name="Murakumo K"/>
            <person name="Nishida K"/>
            <person name="Terakita A"/>
            <person name="Kuratani S"/>
            <person name="Sato K"/>
            <person name="Hyodo S Kuraku.S."/>
        </authorList>
    </citation>
    <scope>NUCLEOTIDE SEQUENCE [LARGE SCALE GENOMIC DNA]</scope>
</reference>
<dbReference type="Gene3D" id="1.10.510.10">
    <property type="entry name" value="Transferase(Phosphotransferase) domain 1"/>
    <property type="match status" value="1"/>
</dbReference>
<organism evidence="25 26">
    <name type="scientific">Chiloscyllium punctatum</name>
    <name type="common">Brownbanded bambooshark</name>
    <name type="synonym">Hemiscyllium punctatum</name>
    <dbReference type="NCBI Taxonomy" id="137246"/>
    <lineage>
        <taxon>Eukaryota</taxon>
        <taxon>Metazoa</taxon>
        <taxon>Chordata</taxon>
        <taxon>Craniata</taxon>
        <taxon>Vertebrata</taxon>
        <taxon>Chondrichthyes</taxon>
        <taxon>Elasmobranchii</taxon>
        <taxon>Galeomorphii</taxon>
        <taxon>Galeoidea</taxon>
        <taxon>Orectolobiformes</taxon>
        <taxon>Hemiscylliidae</taxon>
        <taxon>Chiloscyllium</taxon>
    </lineage>
</organism>
<dbReference type="SMART" id="SM00036">
    <property type="entry name" value="CNH"/>
    <property type="match status" value="1"/>
</dbReference>
<feature type="compositionally biased region" description="Low complexity" evidence="20">
    <location>
        <begin position="17"/>
        <end position="26"/>
    </location>
</feature>
<dbReference type="Pfam" id="PF00780">
    <property type="entry name" value="CNH"/>
    <property type="match status" value="2"/>
</dbReference>
<feature type="region of interest" description="Disordered" evidence="20">
    <location>
        <begin position="51"/>
        <end position="83"/>
    </location>
</feature>
<dbReference type="GO" id="GO:0005737">
    <property type="term" value="C:cytoplasm"/>
    <property type="evidence" value="ECO:0007669"/>
    <property type="project" value="UniProtKB-SubCell"/>
</dbReference>
<dbReference type="PROSITE" id="PS00108">
    <property type="entry name" value="PROTEIN_KINASE_ST"/>
    <property type="match status" value="1"/>
</dbReference>
<evidence type="ECO:0000313" key="26">
    <source>
        <dbReference type="Proteomes" id="UP000287033"/>
    </source>
</evidence>
<evidence type="ECO:0000256" key="2">
    <source>
        <dbReference type="ARBA" id="ARBA00009903"/>
    </source>
</evidence>
<comment type="catalytic activity">
    <reaction evidence="15">
        <text>L-threonyl-[protein] + ATP = O-phospho-L-threonyl-[protein] + ADP + H(+)</text>
        <dbReference type="Rhea" id="RHEA:46608"/>
        <dbReference type="Rhea" id="RHEA-COMP:11060"/>
        <dbReference type="Rhea" id="RHEA-COMP:11605"/>
        <dbReference type="ChEBI" id="CHEBI:15378"/>
        <dbReference type="ChEBI" id="CHEBI:30013"/>
        <dbReference type="ChEBI" id="CHEBI:30616"/>
        <dbReference type="ChEBI" id="CHEBI:61977"/>
        <dbReference type="ChEBI" id="CHEBI:456216"/>
        <dbReference type="EC" id="2.7.11.1"/>
    </reaction>
</comment>
<evidence type="ECO:0000256" key="9">
    <source>
        <dbReference type="ARBA" id="ARBA00022741"/>
    </source>
</evidence>
<gene>
    <name evidence="25" type="ORF">chiPu_0008436</name>
</gene>
<dbReference type="CDD" id="cd05601">
    <property type="entry name" value="STKc_CRIK"/>
    <property type="match status" value="1"/>
</dbReference>
<dbReference type="STRING" id="137246.A0A401SHV0"/>
<feature type="coiled-coil region" evidence="19">
    <location>
        <begin position="929"/>
        <end position="1366"/>
    </location>
</feature>
<feature type="domain" description="Protein kinase" evidence="22">
    <location>
        <begin position="218"/>
        <end position="481"/>
    </location>
</feature>
<feature type="domain" description="PH" evidence="21">
    <location>
        <begin position="1612"/>
        <end position="1731"/>
    </location>
</feature>
<dbReference type="SUPFAM" id="SSF57889">
    <property type="entry name" value="Cysteine-rich domain"/>
    <property type="match status" value="1"/>
</dbReference>
<feature type="compositionally biased region" description="Polar residues" evidence="20">
    <location>
        <begin position="1984"/>
        <end position="1998"/>
    </location>
</feature>
<dbReference type="SMART" id="SM00109">
    <property type="entry name" value="C1"/>
    <property type="match status" value="1"/>
</dbReference>
<evidence type="ECO:0000256" key="14">
    <source>
        <dbReference type="ARBA" id="ARBA00023054"/>
    </source>
</evidence>
<feature type="binding site" evidence="18">
    <location>
        <position position="247"/>
    </location>
    <ligand>
        <name>ATP</name>
        <dbReference type="ChEBI" id="CHEBI:30616"/>
    </ligand>
</feature>
<keyword evidence="9 18" id="KW-0547">Nucleotide-binding</keyword>
<keyword evidence="12" id="KW-0862">Zinc</keyword>
<dbReference type="InterPro" id="IPR046349">
    <property type="entry name" value="C1-like_sf"/>
</dbReference>
<evidence type="ECO:0000256" key="6">
    <source>
        <dbReference type="ARBA" id="ARBA00022553"/>
    </source>
</evidence>
<dbReference type="PROSITE" id="PS51285">
    <property type="entry name" value="AGC_KINASE_CTER"/>
    <property type="match status" value="1"/>
</dbReference>
<comment type="catalytic activity">
    <reaction evidence="16">
        <text>L-seryl-[protein] + ATP = O-phospho-L-seryl-[protein] + ADP + H(+)</text>
        <dbReference type="Rhea" id="RHEA:17989"/>
        <dbReference type="Rhea" id="RHEA-COMP:9863"/>
        <dbReference type="Rhea" id="RHEA-COMP:11604"/>
        <dbReference type="ChEBI" id="CHEBI:15378"/>
        <dbReference type="ChEBI" id="CHEBI:29999"/>
        <dbReference type="ChEBI" id="CHEBI:30616"/>
        <dbReference type="ChEBI" id="CHEBI:83421"/>
        <dbReference type="ChEBI" id="CHEBI:456216"/>
        <dbReference type="EC" id="2.7.11.1"/>
    </reaction>
</comment>
<evidence type="ECO:0000256" key="19">
    <source>
        <dbReference type="SAM" id="Coils"/>
    </source>
</evidence>
<dbReference type="GO" id="GO:0008270">
    <property type="term" value="F:zinc ion binding"/>
    <property type="evidence" value="ECO:0007669"/>
    <property type="project" value="UniProtKB-KW"/>
</dbReference>
<dbReference type="Pfam" id="PF00069">
    <property type="entry name" value="Pkinase"/>
    <property type="match status" value="1"/>
</dbReference>
<evidence type="ECO:0000256" key="7">
    <source>
        <dbReference type="ARBA" id="ARBA00022679"/>
    </source>
</evidence>
<evidence type="ECO:0000256" key="1">
    <source>
        <dbReference type="ARBA" id="ARBA00004496"/>
    </source>
</evidence>
<evidence type="ECO:0000256" key="4">
    <source>
        <dbReference type="ARBA" id="ARBA00022490"/>
    </source>
</evidence>
<evidence type="ECO:0000256" key="18">
    <source>
        <dbReference type="PROSITE-ProRule" id="PRU10141"/>
    </source>
</evidence>
<evidence type="ECO:0000256" key="16">
    <source>
        <dbReference type="ARBA" id="ARBA00048679"/>
    </source>
</evidence>
<evidence type="ECO:0000256" key="13">
    <source>
        <dbReference type="ARBA" id="ARBA00022840"/>
    </source>
</evidence>
<dbReference type="InterPro" id="IPR011993">
    <property type="entry name" value="PH-like_dom_sf"/>
</dbReference>
<dbReference type="PROSITE" id="PS00479">
    <property type="entry name" value="ZF_DAG_PE_1"/>
    <property type="match status" value="1"/>
</dbReference>
<dbReference type="GO" id="GO:0005524">
    <property type="term" value="F:ATP binding"/>
    <property type="evidence" value="ECO:0007669"/>
    <property type="project" value="UniProtKB-UniRule"/>
</dbReference>
<evidence type="ECO:0000259" key="24">
    <source>
        <dbReference type="PROSITE" id="PS51285"/>
    </source>
</evidence>
<dbReference type="SUPFAM" id="SSF50729">
    <property type="entry name" value="PH domain-like"/>
    <property type="match status" value="1"/>
</dbReference>
<keyword evidence="13 18" id="KW-0067">ATP-binding</keyword>
<dbReference type="Gene3D" id="2.30.29.30">
    <property type="entry name" value="Pleckstrin-homology domain (PH domain)/Phosphotyrosine-binding domain (PTB)"/>
    <property type="match status" value="1"/>
</dbReference>
<dbReference type="PANTHER" id="PTHR22988">
    <property type="entry name" value="MYOTONIC DYSTROPHY S/T KINASE-RELATED"/>
    <property type="match status" value="1"/>
</dbReference>
<feature type="compositionally biased region" description="Polar residues" evidence="20">
    <location>
        <begin position="2082"/>
        <end position="2098"/>
    </location>
</feature>
<dbReference type="GO" id="GO:0000281">
    <property type="term" value="P:mitotic cytokinesis"/>
    <property type="evidence" value="ECO:0007669"/>
    <property type="project" value="InterPro"/>
</dbReference>
<keyword evidence="5" id="KW-0723">Serine/threonine-protein kinase</keyword>
<dbReference type="PROSITE" id="PS50011">
    <property type="entry name" value="PROTEIN_KINASE_DOM"/>
    <property type="match status" value="1"/>
</dbReference>
<dbReference type="InterPro" id="IPR000719">
    <property type="entry name" value="Prot_kinase_dom"/>
</dbReference>
<keyword evidence="8" id="KW-0479">Metal-binding</keyword>
<evidence type="ECO:0000256" key="8">
    <source>
        <dbReference type="ARBA" id="ARBA00022723"/>
    </source>
</evidence>
<dbReference type="PROSITE" id="PS50003">
    <property type="entry name" value="PH_DOMAIN"/>
    <property type="match status" value="1"/>
</dbReference>
<evidence type="ECO:0000259" key="21">
    <source>
        <dbReference type="PROSITE" id="PS50003"/>
    </source>
</evidence>
<dbReference type="InterPro" id="IPR017441">
    <property type="entry name" value="Protein_kinase_ATP_BS"/>
</dbReference>
<protein>
    <recommendedName>
        <fullName evidence="17">Citron Rho-interacting kinase</fullName>
        <ecNumber evidence="3">2.7.11.1</ecNumber>
    </recommendedName>
</protein>
<dbReference type="InterPro" id="IPR001849">
    <property type="entry name" value="PH_domain"/>
</dbReference>
<dbReference type="OMA" id="EGETHQK"/>
<dbReference type="InterPro" id="IPR001180">
    <property type="entry name" value="CNH_dom"/>
</dbReference>
<evidence type="ECO:0000256" key="3">
    <source>
        <dbReference type="ARBA" id="ARBA00012513"/>
    </source>
</evidence>
<dbReference type="InterPro" id="IPR050839">
    <property type="entry name" value="Rho-assoc_Ser/Thr_Kinase"/>
</dbReference>
<sequence length="2098" mass="238690">MLPGPGPVVLPSPTRSPPCGRQGGCPRPRCQGIPVAEGRGEGGPLTHWRRHRSRQSAGGARAAPQAVGPIRGPAPATWPSPLPNGRRVTLLGASRGGSSPVTASGHQDGRWHWVKLRAMLKFKFGGRCLMDIGPGEPITNRCSRMNLFFQGKTSFPGRIHQHSCCLLTREGLLDAIFVLFNECNNPELLKVKHVANFVKKYRDILTEMRELQPCADDFEVQSVIGRGMFAEVQVVREKATNDVYAMKVMNKQALIGQDNVVFFEEECSILSRSTSPWLPLLQYIFQDKAYIYLVMEYQPGGDLLALLNRYDDQFDESMAQFYLAELVLAIHSVHQMGYVHRDIKPENILIDRTGHIKLADFGSAAKLTGNKTVSSKLPVGTPDFMAPEVLTVTNGDGCSSYGVECDWWSLGVIAYEMIYGRSPFVEGTSAKTISNIRNFQRTLKFPEEPKTSEEFYDLLQSLLCGAKERLNYEGLICHPFFTNINWNNIRNIPPPFVPTLETDDDVSNFDDPEKISRPMIKARPLNKSGFTGEDLPFVGLSFTKTLATLSCSEGILPLSLSDITKAIEGHAAHGNVKNGIRDWDLKHSDPAVKMDQEVTHLQRKLSELETALEQKDVELKASETQKSILEQDLATYITECSSLKRSLEQARVEVSQEDDKALQLLQDIQEQSRRLQEIKEQEFHAQMEEMEVTVRQLEEDLAAARRRADLYESELRDTRITADEYRRKAAESHQKLQKTRDQGKAEVGEVYAKLEKMNAEQQKKIQELQEKLAKAVKASSEATDLLQNVRQAKERAERDLEKLQGRENSSESIRKKLVESEERRKSLENQVKRLEMVERRENKLKEDLQTKSQQIQQMAQKILELEESWCEAQATAQRMETNLRQKEQLYEDKMKVMEAQLKMGIANKESLEDSRLRHEEDSRKKCKLIDDQKATINAMDSKIKSLEQRVAELSEANKLAANSSIFTQRSMKAQEEMIAELRQQKFYLEAQAGKLDAHNQKLEEQMDKINQDEQSSKNKLLELETKLREASLEHEQQKLELKKQGNELQLALQEKEAQIRSLQSTKTALENQLQMAKAELEETTAEAEEEIQSLRAHRDEIHSKFESLRESCTVISDLEEQLNQLSQENAELNNQNYYLTKQLEELSCVGDERAQLRLEMGRMRQELSDQELQLSNQKQTIETLKTTCSMLEEQVMDLETLNDELLEKERQWETWKAEFEEEKTQLERRIQEMKRLLDMEKQSRMRADQRGNESRQAIELAVKEHKAEILTLQHSLKEQKLKAESLSDTLSDLEKKHTMLEMNARGLQQKLETERELKHRLIEEQTKLQQQLDMHKTHIFRLTQGLQEALDQADLLKTEQSDLEYQIANMQMVFSHDRVKLEGTITQQSKLIDFLQSKMDPPIKKKKSLFGRRREDPSLPVQIPMQYNDLKVALDKERCRNMELEDALQKIRVELKCVREEAAHLKTVDHQPQSTPATARHQIIMSAIVHSPEHQPNPITLLAPPSGHRKESSTSEEFGRQLKERMHHNIPHRFTVGLNMRATKCAVCLDTVHFGRQAAKCAECQVMCHPKCSSCLPATCGLPTEYATHFTKAFCRDKMNSPGLQLKDPAANVHLEGWMKVPRNGKRGQQGWERKYIILEGSKILLYENDTIDGQRPIDEFELCQPDGDVTVHGAVGASELVNTAKTDVPYILKLESQPHTTCWPGQTLYMLAPSFPDKQRWANVLESVVACGRRSCEKAETAAKLLGNSLLKLEGDDRLDINCTVPLTEQIVLVGTEEGLYSLNVVKNSLVHIPGVGSVFQLHILKELERLVMIAGDERTLCLVDVKKVKQSLAQSHLPGQPELVPTIFDSLKGCHLFAAGKVSTTVNTSGQKEEFLLCFHEFGVIVDSYGRRSRTDDLKWRRLPLAFAFREPYLFITHFNSVEVLEIQGRNSVSAPSRAHLDIPNPRYLGPAITPGAIYMASSYQNKQRIICCKGNLVKESSSDQQVAINSRSSPNKRGLPSYNEHMSKKLAPGPRENSPQDLNRSVRYREGRQEVRREKSPRRGLEREKSPGRPLDPSRERSPGRMLDDNRGAGIRVPTGSSRAPVTKTWDQSAV</sequence>